<dbReference type="PRINTS" id="PR00368">
    <property type="entry name" value="FADPNR"/>
</dbReference>
<dbReference type="InterPro" id="IPR050260">
    <property type="entry name" value="FAD-bd_OxRdtase"/>
</dbReference>
<dbReference type="InterPro" id="IPR016156">
    <property type="entry name" value="FAD/NAD-linked_Rdtase_dimer_sf"/>
</dbReference>
<dbReference type="SUPFAM" id="SSF51905">
    <property type="entry name" value="FAD/NAD(P)-binding domain"/>
    <property type="match status" value="1"/>
</dbReference>
<dbReference type="InterPro" id="IPR023753">
    <property type="entry name" value="FAD/NAD-binding_dom"/>
</dbReference>
<dbReference type="Pfam" id="PF07992">
    <property type="entry name" value="Pyr_redox_2"/>
    <property type="match status" value="1"/>
</dbReference>
<evidence type="ECO:0000256" key="2">
    <source>
        <dbReference type="ARBA" id="ARBA00022630"/>
    </source>
</evidence>
<dbReference type="GO" id="GO:0016491">
    <property type="term" value="F:oxidoreductase activity"/>
    <property type="evidence" value="ECO:0007669"/>
    <property type="project" value="InterPro"/>
</dbReference>
<protein>
    <submittedName>
        <fullName evidence="6">Nitrite reductase</fullName>
    </submittedName>
</protein>
<dbReference type="PRINTS" id="PR00411">
    <property type="entry name" value="PNDRDTASEI"/>
</dbReference>
<sequence>MKYLILGNGVAGISAALSIREHDPQGEIRVITKSPMPYYYRIRLIEYLAGSTPIEKLIAFGEAYYDDKEIQVTLDREAVRIDHQRREVHFIDGGTERYDKLLLATGARPRYPEIEGIDKEGILKFRGATDSDEITNYVEVSRKVAVLGGGVLGIETANSLIKLGKDVTVIEASTRLLPKQLDVEGSRLLQRALEAKGMKFILGEEVKRILGEEKVSGVEFKDGTSLSAESIVLSAGIIPRLELCESAGVATNMGILVDEHMETSVKGIYAAGDVAEFRGGLYGLWIPSKEQGEIAGTNMSGRPKRYNPTLSEVRLKVTGISFFSGGNIEERGANIYKYNKDGIYRKFFVREGRIVGAILIGDGKTSMKASGFIKNGESPEVLYGLYE</sequence>
<dbReference type="Gene3D" id="3.30.390.30">
    <property type="match status" value="1"/>
</dbReference>
<dbReference type="InterPro" id="IPR041575">
    <property type="entry name" value="Rubredoxin_C"/>
</dbReference>
<feature type="domain" description="FAD/NAD(P)-binding" evidence="4">
    <location>
        <begin position="2"/>
        <end position="285"/>
    </location>
</feature>
<keyword evidence="2" id="KW-0285">Flavoprotein</keyword>
<proteinExistence type="predicted"/>
<feature type="domain" description="NADH-rubredoxin oxidoreductase C-terminal" evidence="5">
    <location>
        <begin position="314"/>
        <end position="376"/>
    </location>
</feature>
<reference evidence="6" key="1">
    <citation type="submission" date="2022-12" db="EMBL/GenBank/DDBJ databases">
        <title>Reference genome sequencing for broad-spectrum identification of bacterial and archaeal isolates by mass spectrometry.</title>
        <authorList>
            <person name="Sekiguchi Y."/>
            <person name="Tourlousse D.M."/>
        </authorList>
    </citation>
    <scope>NUCLEOTIDE SEQUENCE</scope>
    <source>
        <strain evidence="6">10succ1</strain>
    </source>
</reference>
<comment type="cofactor">
    <cofactor evidence="1">
        <name>FAD</name>
        <dbReference type="ChEBI" id="CHEBI:57692"/>
    </cofactor>
</comment>
<dbReference type="PANTHER" id="PTHR43429:SF3">
    <property type="entry name" value="NITRITE REDUCTASE [NAD(P)H]"/>
    <property type="match status" value="1"/>
</dbReference>
<dbReference type="AlphaFoldDB" id="A0A9W6GK19"/>
<dbReference type="RefSeq" id="WP_281835843.1">
    <property type="nucleotide sequence ID" value="NZ_BSDY01000009.1"/>
</dbReference>
<evidence type="ECO:0000259" key="5">
    <source>
        <dbReference type="Pfam" id="PF18267"/>
    </source>
</evidence>
<dbReference type="PANTHER" id="PTHR43429">
    <property type="entry name" value="PYRIDINE NUCLEOTIDE-DISULFIDE OXIDOREDUCTASE DOMAIN-CONTAINING"/>
    <property type="match status" value="1"/>
</dbReference>
<dbReference type="EMBL" id="BSDY01000009">
    <property type="protein sequence ID" value="GLI56589.1"/>
    <property type="molecule type" value="Genomic_DNA"/>
</dbReference>
<keyword evidence="7" id="KW-1185">Reference proteome</keyword>
<gene>
    <name evidence="6" type="ORF">PM10SUCC1_21030</name>
</gene>
<evidence type="ECO:0000256" key="1">
    <source>
        <dbReference type="ARBA" id="ARBA00001974"/>
    </source>
</evidence>
<accession>A0A9W6GK19</accession>
<dbReference type="Proteomes" id="UP001144471">
    <property type="component" value="Unassembled WGS sequence"/>
</dbReference>
<evidence type="ECO:0000313" key="6">
    <source>
        <dbReference type="EMBL" id="GLI56589.1"/>
    </source>
</evidence>
<evidence type="ECO:0000259" key="4">
    <source>
        <dbReference type="Pfam" id="PF07992"/>
    </source>
</evidence>
<dbReference type="Pfam" id="PF18267">
    <property type="entry name" value="Rubredoxin_C"/>
    <property type="match status" value="1"/>
</dbReference>
<comment type="caution">
    <text evidence="6">The sequence shown here is derived from an EMBL/GenBank/DDBJ whole genome shotgun (WGS) entry which is preliminary data.</text>
</comment>
<name>A0A9W6GK19_9FUSO</name>
<dbReference type="Gene3D" id="3.50.50.60">
    <property type="entry name" value="FAD/NAD(P)-binding domain"/>
    <property type="match status" value="2"/>
</dbReference>
<organism evidence="6 7">
    <name type="scientific">Propionigenium maris DSM 9537</name>
    <dbReference type="NCBI Taxonomy" id="1123000"/>
    <lineage>
        <taxon>Bacteria</taxon>
        <taxon>Fusobacteriati</taxon>
        <taxon>Fusobacteriota</taxon>
        <taxon>Fusobacteriia</taxon>
        <taxon>Fusobacteriales</taxon>
        <taxon>Fusobacteriaceae</taxon>
        <taxon>Propionigenium</taxon>
    </lineage>
</organism>
<keyword evidence="3" id="KW-0274">FAD</keyword>
<dbReference type="InterPro" id="IPR036188">
    <property type="entry name" value="FAD/NAD-bd_sf"/>
</dbReference>
<evidence type="ECO:0000313" key="7">
    <source>
        <dbReference type="Proteomes" id="UP001144471"/>
    </source>
</evidence>
<evidence type="ECO:0000256" key="3">
    <source>
        <dbReference type="ARBA" id="ARBA00022827"/>
    </source>
</evidence>